<accession>A0A3S4CT32</accession>
<evidence type="ECO:0000313" key="4">
    <source>
        <dbReference type="Proteomes" id="UP000269998"/>
    </source>
</evidence>
<proteinExistence type="predicted"/>
<dbReference type="KEGG" id="mbai:MB901379_00726"/>
<keyword evidence="1" id="KW-1133">Transmembrane helix</keyword>
<protein>
    <recommendedName>
        <fullName evidence="5">Transmembrane protein</fullName>
    </recommendedName>
</protein>
<evidence type="ECO:0000313" key="3">
    <source>
        <dbReference type="EMBL" id="VDM87191.1"/>
    </source>
</evidence>
<feature type="transmembrane region" description="Helical" evidence="1">
    <location>
        <begin position="56"/>
        <end position="75"/>
    </location>
</feature>
<reference evidence="4" key="1">
    <citation type="submission" date="2018-02" db="EMBL/GenBank/DDBJ databases">
        <authorList>
            <person name="Seth-Smith MB H."/>
            <person name="Seth-Smith H."/>
        </authorList>
    </citation>
    <scope>NUCLEOTIDE SEQUENCE [LARGE SCALE GENOMIC DNA]</scope>
</reference>
<evidence type="ECO:0000256" key="1">
    <source>
        <dbReference type="SAM" id="Phobius"/>
    </source>
</evidence>
<dbReference type="Proteomes" id="UP000269998">
    <property type="component" value="Chromosome"/>
</dbReference>
<dbReference type="RefSeq" id="WP_158015389.1">
    <property type="nucleotide sequence ID" value="NZ_CBCSKE010000005.1"/>
</dbReference>
<dbReference type="AlphaFoldDB" id="A0A3S4CT32"/>
<evidence type="ECO:0000256" key="2">
    <source>
        <dbReference type="SAM" id="SignalP"/>
    </source>
</evidence>
<organism evidence="3 4">
    <name type="scientific">Mycobacterium basiliense</name>
    <dbReference type="NCBI Taxonomy" id="2094119"/>
    <lineage>
        <taxon>Bacteria</taxon>
        <taxon>Bacillati</taxon>
        <taxon>Actinomycetota</taxon>
        <taxon>Actinomycetes</taxon>
        <taxon>Mycobacteriales</taxon>
        <taxon>Mycobacteriaceae</taxon>
        <taxon>Mycobacterium</taxon>
    </lineage>
</organism>
<feature type="chain" id="PRO_5018647132" description="Transmembrane protein" evidence="2">
    <location>
        <begin position="27"/>
        <end position="94"/>
    </location>
</feature>
<feature type="signal peptide" evidence="2">
    <location>
        <begin position="1"/>
        <end position="26"/>
    </location>
</feature>
<name>A0A3S4CT32_9MYCO</name>
<keyword evidence="2" id="KW-0732">Signal</keyword>
<keyword evidence="4" id="KW-1185">Reference proteome</keyword>
<evidence type="ECO:0008006" key="5">
    <source>
        <dbReference type="Google" id="ProtNLM"/>
    </source>
</evidence>
<sequence precursor="true">MKPRNRAWAELALACAMLVAAGASWAHTRSSVAVAPVIEGQPATMSVIYHPQLLVLTLWLVTLAGVLGVVGVARLRRAARRPELPGASDPRPSF</sequence>
<keyword evidence="1" id="KW-0812">Transmembrane</keyword>
<gene>
    <name evidence="3" type="ORF">MB901379_00726</name>
</gene>
<dbReference type="EMBL" id="LR130759">
    <property type="protein sequence ID" value="VDM87191.1"/>
    <property type="molecule type" value="Genomic_DNA"/>
</dbReference>
<keyword evidence="1" id="KW-0472">Membrane</keyword>